<dbReference type="EMBL" id="HBIW01012813">
    <property type="protein sequence ID" value="CAE0695557.1"/>
    <property type="molecule type" value="Transcribed_RNA"/>
</dbReference>
<evidence type="ECO:0000313" key="6">
    <source>
        <dbReference type="Proteomes" id="UP000789595"/>
    </source>
</evidence>
<protein>
    <recommendedName>
        <fullName evidence="7">Nucleotide-diphospho-sugar transferase domain-containing protein</fullName>
    </recommendedName>
</protein>
<feature type="signal peptide" evidence="3">
    <location>
        <begin position="1"/>
        <end position="21"/>
    </location>
</feature>
<dbReference type="InterPro" id="IPR002685">
    <property type="entry name" value="Glyco_trans_15"/>
</dbReference>
<evidence type="ECO:0000256" key="2">
    <source>
        <dbReference type="ARBA" id="ARBA00022679"/>
    </source>
</evidence>
<dbReference type="PANTHER" id="PTHR31121:SF6">
    <property type="entry name" value="ALPHA-1,2 MANNOSYLTRANSFERASE KTR1"/>
    <property type="match status" value="1"/>
</dbReference>
<dbReference type="EMBL" id="CAKKNE010000001">
    <property type="protein sequence ID" value="CAH0364801.1"/>
    <property type="molecule type" value="Genomic_DNA"/>
</dbReference>
<reference evidence="5" key="2">
    <citation type="submission" date="2021-11" db="EMBL/GenBank/DDBJ databases">
        <authorList>
            <consortium name="Genoscope - CEA"/>
            <person name="William W."/>
        </authorList>
    </citation>
    <scope>NUCLEOTIDE SEQUENCE</scope>
</reference>
<keyword evidence="2" id="KW-0808">Transferase</keyword>
<comment type="similarity">
    <text evidence="1">Belongs to the glycosyltransferase 15 family.</text>
</comment>
<name>A0A7S4E805_9STRA</name>
<keyword evidence="3" id="KW-0732">Signal</keyword>
<feature type="chain" id="PRO_5036212384" description="Nucleotide-diphospho-sugar transferase domain-containing protein" evidence="3">
    <location>
        <begin position="22"/>
        <end position="343"/>
    </location>
</feature>
<evidence type="ECO:0000313" key="5">
    <source>
        <dbReference type="EMBL" id="CAH0364801.1"/>
    </source>
</evidence>
<sequence>MRRRNCVWAAGLLWLSTPACATDAAVALLADGANPATTDAMLRNLATLARTCDWARRYDVIVFHEGGAAGDALRPRLAALRRRTGLRLRARDVSDVFAAPAPAFVDRPRRRGQRTFGLGYRRMCRFWFSGVFELEDVRNLTYLLRLDTDSELRCRADSRDPFEVMARRRAIYGYVAVKMDHQRVARNLTAFGAAYARRVPQIQDAFFRFPPNAHKNCPAPMFYTNFEIMDVSWFVQPRAVALARAVDATGQIFASRWGDAPLRWIQLALFASRTDLVCFGGEYDYVHGGRQDRCDLSFNLTARGCPIRESLRAARLRGAAARVAIQREDQWCYPVCSQQPARH</sequence>
<keyword evidence="6" id="KW-1185">Reference proteome</keyword>
<evidence type="ECO:0000256" key="3">
    <source>
        <dbReference type="SAM" id="SignalP"/>
    </source>
</evidence>
<dbReference type="GO" id="GO:0006487">
    <property type="term" value="P:protein N-linked glycosylation"/>
    <property type="evidence" value="ECO:0007669"/>
    <property type="project" value="TreeGrafter"/>
</dbReference>
<dbReference type="GO" id="GO:0000026">
    <property type="term" value="F:alpha-1,2-mannosyltransferase activity"/>
    <property type="evidence" value="ECO:0007669"/>
    <property type="project" value="TreeGrafter"/>
</dbReference>
<organism evidence="4">
    <name type="scientific">Pelagomonas calceolata</name>
    <dbReference type="NCBI Taxonomy" id="35677"/>
    <lineage>
        <taxon>Eukaryota</taxon>
        <taxon>Sar</taxon>
        <taxon>Stramenopiles</taxon>
        <taxon>Ochrophyta</taxon>
        <taxon>Pelagophyceae</taxon>
        <taxon>Pelagomonadales</taxon>
        <taxon>Pelagomonadaceae</taxon>
        <taxon>Pelagomonas</taxon>
    </lineage>
</organism>
<dbReference type="GO" id="GO:0000032">
    <property type="term" value="P:cell wall mannoprotein biosynthetic process"/>
    <property type="evidence" value="ECO:0007669"/>
    <property type="project" value="TreeGrafter"/>
</dbReference>
<dbReference type="Proteomes" id="UP000789595">
    <property type="component" value="Unassembled WGS sequence"/>
</dbReference>
<dbReference type="Gene3D" id="3.90.550.10">
    <property type="entry name" value="Spore Coat Polysaccharide Biosynthesis Protein SpsA, Chain A"/>
    <property type="match status" value="1"/>
</dbReference>
<reference evidence="4" key="1">
    <citation type="submission" date="2021-01" db="EMBL/GenBank/DDBJ databases">
        <authorList>
            <person name="Corre E."/>
            <person name="Pelletier E."/>
            <person name="Niang G."/>
            <person name="Scheremetjew M."/>
            <person name="Finn R."/>
            <person name="Kale V."/>
            <person name="Holt S."/>
            <person name="Cochrane G."/>
            <person name="Meng A."/>
            <person name="Brown T."/>
            <person name="Cohen L."/>
        </authorList>
    </citation>
    <scope>NUCLEOTIDE SEQUENCE</scope>
    <source>
        <strain evidence="4">CCMP1756</strain>
    </source>
</reference>
<dbReference type="OrthoDB" id="184258at2759"/>
<evidence type="ECO:0000313" key="4">
    <source>
        <dbReference type="EMBL" id="CAE0695557.1"/>
    </source>
</evidence>
<evidence type="ECO:0000256" key="1">
    <source>
        <dbReference type="ARBA" id="ARBA00007677"/>
    </source>
</evidence>
<dbReference type="SUPFAM" id="SSF53448">
    <property type="entry name" value="Nucleotide-diphospho-sugar transferases"/>
    <property type="match status" value="1"/>
</dbReference>
<dbReference type="GO" id="GO:0005794">
    <property type="term" value="C:Golgi apparatus"/>
    <property type="evidence" value="ECO:0007669"/>
    <property type="project" value="TreeGrafter"/>
</dbReference>
<dbReference type="PANTHER" id="PTHR31121">
    <property type="entry name" value="ALPHA-1,2 MANNOSYLTRANSFERASE KTR1"/>
    <property type="match status" value="1"/>
</dbReference>
<proteinExistence type="inferred from homology"/>
<dbReference type="InterPro" id="IPR029044">
    <property type="entry name" value="Nucleotide-diphossugar_trans"/>
</dbReference>
<dbReference type="Pfam" id="PF01793">
    <property type="entry name" value="Glyco_transf_15"/>
    <property type="match status" value="1"/>
</dbReference>
<evidence type="ECO:0008006" key="7">
    <source>
        <dbReference type="Google" id="ProtNLM"/>
    </source>
</evidence>
<dbReference type="GO" id="GO:0016020">
    <property type="term" value="C:membrane"/>
    <property type="evidence" value="ECO:0007669"/>
    <property type="project" value="InterPro"/>
</dbReference>
<dbReference type="AlphaFoldDB" id="A0A7S4E805"/>
<accession>A0A7S4E805</accession>
<gene>
    <name evidence="4" type="ORF">PCAL00307_LOCUS10993</name>
    <name evidence="5" type="ORF">PECAL_1P11820</name>
</gene>